<reference evidence="2 3" key="1">
    <citation type="submission" date="2024-09" db="EMBL/GenBank/DDBJ databases">
        <authorList>
            <person name="Sun Q."/>
            <person name="Mori K."/>
        </authorList>
    </citation>
    <scope>NUCLEOTIDE SEQUENCE [LARGE SCALE GENOMIC DNA]</scope>
    <source>
        <strain evidence="2 3">KCTC 23076</strain>
    </source>
</reference>
<name>A0ABV6RZ35_9GAMM</name>
<evidence type="ECO:0000313" key="2">
    <source>
        <dbReference type="EMBL" id="MFC0681732.1"/>
    </source>
</evidence>
<keyword evidence="3" id="KW-1185">Reference proteome</keyword>
<feature type="transmembrane region" description="Helical" evidence="1">
    <location>
        <begin position="20"/>
        <end position="44"/>
    </location>
</feature>
<dbReference type="Proteomes" id="UP001589896">
    <property type="component" value="Unassembled WGS sequence"/>
</dbReference>
<dbReference type="RefSeq" id="WP_386674891.1">
    <property type="nucleotide sequence ID" value="NZ_JBHLTG010000009.1"/>
</dbReference>
<feature type="transmembrane region" description="Helical" evidence="1">
    <location>
        <begin position="56"/>
        <end position="77"/>
    </location>
</feature>
<keyword evidence="1" id="KW-0812">Transmembrane</keyword>
<gene>
    <name evidence="2" type="ORF">ACFFGH_28205</name>
</gene>
<dbReference type="EMBL" id="JBHLTG010000009">
    <property type="protein sequence ID" value="MFC0681732.1"/>
    <property type="molecule type" value="Genomic_DNA"/>
</dbReference>
<evidence type="ECO:0000313" key="3">
    <source>
        <dbReference type="Proteomes" id="UP001589896"/>
    </source>
</evidence>
<feature type="transmembrane region" description="Helical" evidence="1">
    <location>
        <begin position="84"/>
        <end position="107"/>
    </location>
</feature>
<keyword evidence="1" id="KW-0472">Membrane</keyword>
<comment type="caution">
    <text evidence="2">The sequence shown here is derived from an EMBL/GenBank/DDBJ whole genome shotgun (WGS) entry which is preliminary data.</text>
</comment>
<accession>A0ABV6RZ35</accession>
<evidence type="ECO:0000256" key="1">
    <source>
        <dbReference type="SAM" id="Phobius"/>
    </source>
</evidence>
<keyword evidence="1" id="KW-1133">Transmembrane helix</keyword>
<sequence>MTIPVGRAVEYPRRKTRMDVGLTAFGLAVLLFLLLALGTLLLSIPSMAEQASISSTLWLVQSSGMILSFLLGLAAVITGRGRAWGAAAMVISVLGNSYVWMLVYSWMRTAG</sequence>
<proteinExistence type="predicted"/>
<organism evidence="2 3">
    <name type="scientific">Lysobacter korlensis</name>
    <dbReference type="NCBI Taxonomy" id="553636"/>
    <lineage>
        <taxon>Bacteria</taxon>
        <taxon>Pseudomonadati</taxon>
        <taxon>Pseudomonadota</taxon>
        <taxon>Gammaproteobacteria</taxon>
        <taxon>Lysobacterales</taxon>
        <taxon>Lysobacteraceae</taxon>
        <taxon>Lysobacter</taxon>
    </lineage>
</organism>
<protein>
    <submittedName>
        <fullName evidence="2">Uncharacterized protein</fullName>
    </submittedName>
</protein>